<dbReference type="OrthoDB" id="9807137at2"/>
<accession>A0A239G1S5</accession>
<keyword evidence="4 12" id="KW-0963">Cytoplasm</keyword>
<evidence type="ECO:0000313" key="16">
    <source>
        <dbReference type="Proteomes" id="UP000198304"/>
    </source>
</evidence>
<evidence type="ECO:0000256" key="2">
    <source>
        <dbReference type="ARBA" id="ARBA00005091"/>
    </source>
</evidence>
<keyword evidence="6 12" id="KW-0378">Hydrolase</keyword>
<keyword evidence="16" id="KW-1185">Reference proteome</keyword>
<dbReference type="GO" id="GO:0000107">
    <property type="term" value="F:imidazoleglycerol-phosphate synthase activity"/>
    <property type="evidence" value="ECO:0007669"/>
    <property type="project" value="UniProtKB-UniRule"/>
</dbReference>
<keyword evidence="15" id="KW-0808">Transferase</keyword>
<keyword evidence="5 12" id="KW-0028">Amino-acid biosynthesis</keyword>
<name>A0A239G1S5_9FIRM</name>
<keyword evidence="9 12" id="KW-0456">Lyase</keyword>
<dbReference type="EMBL" id="FZOJ01000015">
    <property type="protein sequence ID" value="SNS63109.1"/>
    <property type="molecule type" value="Genomic_DNA"/>
</dbReference>
<comment type="function">
    <text evidence="12">IGPS catalyzes the conversion of PRFAR and glutamine to IGP, AICAR and glutamate. The HisH subunit catalyzes the hydrolysis of glutamine to glutamate and ammonia as part of the synthesis of IGP and AICAR. The resulting ammonia molecule is channeled to the active site of HisF.</text>
</comment>
<dbReference type="Gene3D" id="3.40.50.880">
    <property type="match status" value="1"/>
</dbReference>
<dbReference type="GO" id="GO:0005737">
    <property type="term" value="C:cytoplasm"/>
    <property type="evidence" value="ECO:0007669"/>
    <property type="project" value="UniProtKB-SubCell"/>
</dbReference>
<comment type="subcellular location">
    <subcellularLocation>
        <location evidence="1 12">Cytoplasm</location>
    </subcellularLocation>
</comment>
<dbReference type="GO" id="GO:0016829">
    <property type="term" value="F:lyase activity"/>
    <property type="evidence" value="ECO:0007669"/>
    <property type="project" value="UniProtKB-KW"/>
</dbReference>
<evidence type="ECO:0000256" key="5">
    <source>
        <dbReference type="ARBA" id="ARBA00022605"/>
    </source>
</evidence>
<feature type="active site" description="Nucleophile" evidence="12 13">
    <location>
        <position position="79"/>
    </location>
</feature>
<evidence type="ECO:0000313" key="15">
    <source>
        <dbReference type="EMBL" id="SNS63109.1"/>
    </source>
</evidence>
<evidence type="ECO:0000256" key="8">
    <source>
        <dbReference type="ARBA" id="ARBA00023102"/>
    </source>
</evidence>
<dbReference type="UniPathway" id="UPA00031">
    <property type="reaction ID" value="UER00010"/>
</dbReference>
<feature type="active site" evidence="12 13">
    <location>
        <position position="181"/>
    </location>
</feature>
<evidence type="ECO:0000256" key="3">
    <source>
        <dbReference type="ARBA" id="ARBA00011152"/>
    </source>
</evidence>
<dbReference type="InterPro" id="IPR010139">
    <property type="entry name" value="Imidazole-glycPsynth_HisH"/>
</dbReference>
<dbReference type="PIRSF" id="PIRSF000495">
    <property type="entry name" value="Amidotransf_hisH"/>
    <property type="match status" value="1"/>
</dbReference>
<comment type="pathway">
    <text evidence="2 12">Amino-acid biosynthesis; L-histidine biosynthesis; L-histidine from 5-phospho-alpha-D-ribose 1-diphosphate: step 5/9.</text>
</comment>
<evidence type="ECO:0000256" key="10">
    <source>
        <dbReference type="ARBA" id="ARBA00047838"/>
    </source>
</evidence>
<evidence type="ECO:0000256" key="6">
    <source>
        <dbReference type="ARBA" id="ARBA00022801"/>
    </source>
</evidence>
<keyword evidence="8 12" id="KW-0368">Histidine biosynthesis</keyword>
<evidence type="ECO:0000256" key="7">
    <source>
        <dbReference type="ARBA" id="ARBA00022962"/>
    </source>
</evidence>
<comment type="catalytic activity">
    <reaction evidence="10 12">
        <text>5-[(5-phospho-1-deoxy-D-ribulos-1-ylimino)methylamino]-1-(5-phospho-beta-D-ribosyl)imidazole-4-carboxamide + L-glutamine = D-erythro-1-(imidazol-4-yl)glycerol 3-phosphate + 5-amino-1-(5-phospho-beta-D-ribosyl)imidazole-4-carboxamide + L-glutamate + H(+)</text>
        <dbReference type="Rhea" id="RHEA:24793"/>
        <dbReference type="ChEBI" id="CHEBI:15378"/>
        <dbReference type="ChEBI" id="CHEBI:29985"/>
        <dbReference type="ChEBI" id="CHEBI:58278"/>
        <dbReference type="ChEBI" id="CHEBI:58359"/>
        <dbReference type="ChEBI" id="CHEBI:58475"/>
        <dbReference type="ChEBI" id="CHEBI:58525"/>
        <dbReference type="EC" id="4.3.2.10"/>
    </reaction>
</comment>
<dbReference type="HAMAP" id="MF_00278">
    <property type="entry name" value="HisH"/>
    <property type="match status" value="1"/>
</dbReference>
<evidence type="ECO:0000256" key="9">
    <source>
        <dbReference type="ARBA" id="ARBA00023239"/>
    </source>
</evidence>
<organism evidence="15 16">
    <name type="scientific">Anaerovirgula multivorans</name>
    <dbReference type="NCBI Taxonomy" id="312168"/>
    <lineage>
        <taxon>Bacteria</taxon>
        <taxon>Bacillati</taxon>
        <taxon>Bacillota</taxon>
        <taxon>Clostridia</taxon>
        <taxon>Peptostreptococcales</taxon>
        <taxon>Natronincolaceae</taxon>
        <taxon>Anaerovirgula</taxon>
    </lineage>
</organism>
<feature type="domain" description="Glutamine amidotransferase" evidence="14">
    <location>
        <begin position="12"/>
        <end position="196"/>
    </location>
</feature>
<dbReference type="PROSITE" id="PS51274">
    <property type="entry name" value="GATASE_COBBQ"/>
    <property type="match status" value="1"/>
</dbReference>
<dbReference type="RefSeq" id="WP_089283671.1">
    <property type="nucleotide sequence ID" value="NZ_FZOJ01000015.1"/>
</dbReference>
<reference evidence="15 16" key="1">
    <citation type="submission" date="2017-06" db="EMBL/GenBank/DDBJ databases">
        <authorList>
            <person name="Kim H.J."/>
            <person name="Triplett B.A."/>
        </authorList>
    </citation>
    <scope>NUCLEOTIDE SEQUENCE [LARGE SCALE GENOMIC DNA]</scope>
    <source>
        <strain evidence="15 16">SCA</strain>
    </source>
</reference>
<evidence type="ECO:0000256" key="11">
    <source>
        <dbReference type="ARBA" id="ARBA00049534"/>
    </source>
</evidence>
<dbReference type="FunFam" id="3.40.50.880:FF:000009">
    <property type="entry name" value="Imidazole glycerol phosphate synthase subunit HisH"/>
    <property type="match status" value="1"/>
</dbReference>
<evidence type="ECO:0000256" key="12">
    <source>
        <dbReference type="HAMAP-Rule" id="MF_00278"/>
    </source>
</evidence>
<keyword evidence="7 12" id="KW-0315">Glutamine amidotransferase</keyword>
<dbReference type="AlphaFoldDB" id="A0A239G1S5"/>
<evidence type="ECO:0000256" key="4">
    <source>
        <dbReference type="ARBA" id="ARBA00022490"/>
    </source>
</evidence>
<dbReference type="PROSITE" id="PS51273">
    <property type="entry name" value="GATASE_TYPE_1"/>
    <property type="match status" value="1"/>
</dbReference>
<proteinExistence type="inferred from homology"/>
<evidence type="ECO:0000259" key="14">
    <source>
        <dbReference type="Pfam" id="PF00117"/>
    </source>
</evidence>
<dbReference type="EC" id="3.5.1.2" evidence="12"/>
<evidence type="ECO:0000256" key="1">
    <source>
        <dbReference type="ARBA" id="ARBA00004496"/>
    </source>
</evidence>
<dbReference type="Proteomes" id="UP000198304">
    <property type="component" value="Unassembled WGS sequence"/>
</dbReference>
<dbReference type="SUPFAM" id="SSF52317">
    <property type="entry name" value="Class I glutamine amidotransferase-like"/>
    <property type="match status" value="1"/>
</dbReference>
<comment type="catalytic activity">
    <reaction evidence="11 12">
        <text>L-glutamine + H2O = L-glutamate + NH4(+)</text>
        <dbReference type="Rhea" id="RHEA:15889"/>
        <dbReference type="ChEBI" id="CHEBI:15377"/>
        <dbReference type="ChEBI" id="CHEBI:28938"/>
        <dbReference type="ChEBI" id="CHEBI:29985"/>
        <dbReference type="ChEBI" id="CHEBI:58359"/>
        <dbReference type="EC" id="3.5.1.2"/>
    </reaction>
</comment>
<dbReference type="Pfam" id="PF00117">
    <property type="entry name" value="GATase"/>
    <property type="match status" value="1"/>
</dbReference>
<dbReference type="NCBIfam" id="TIGR01855">
    <property type="entry name" value="IMP_synth_hisH"/>
    <property type="match status" value="1"/>
</dbReference>
<comment type="subunit">
    <text evidence="3 12">Heterodimer of HisH and HisF.</text>
</comment>
<dbReference type="InterPro" id="IPR017926">
    <property type="entry name" value="GATASE"/>
</dbReference>
<dbReference type="PANTHER" id="PTHR42701:SF1">
    <property type="entry name" value="IMIDAZOLE GLYCEROL PHOSPHATE SYNTHASE SUBUNIT HISH"/>
    <property type="match status" value="1"/>
</dbReference>
<dbReference type="PANTHER" id="PTHR42701">
    <property type="entry name" value="IMIDAZOLE GLYCEROL PHOSPHATE SYNTHASE SUBUNIT HISH"/>
    <property type="match status" value="1"/>
</dbReference>
<protein>
    <recommendedName>
        <fullName evidence="12">Imidazole glycerol phosphate synthase subunit HisH</fullName>
        <ecNumber evidence="12">4.3.2.10</ecNumber>
    </recommendedName>
    <alternativeName>
        <fullName evidence="12">IGP synthase glutaminase subunit</fullName>
        <ecNumber evidence="12">3.5.1.2</ecNumber>
    </alternativeName>
    <alternativeName>
        <fullName evidence="12">IGP synthase subunit HisH</fullName>
    </alternativeName>
    <alternativeName>
        <fullName evidence="12">ImGP synthase subunit HisH</fullName>
        <shortName evidence="12">IGPS subunit HisH</shortName>
    </alternativeName>
</protein>
<dbReference type="CDD" id="cd01748">
    <property type="entry name" value="GATase1_IGP_Synthase"/>
    <property type="match status" value="1"/>
</dbReference>
<dbReference type="GO" id="GO:0004359">
    <property type="term" value="F:glutaminase activity"/>
    <property type="evidence" value="ECO:0007669"/>
    <property type="project" value="UniProtKB-EC"/>
</dbReference>
<gene>
    <name evidence="12" type="primary">hisH</name>
    <name evidence="15" type="ORF">SAMN05446037_101522</name>
</gene>
<dbReference type="GO" id="GO:0000105">
    <property type="term" value="P:L-histidine biosynthetic process"/>
    <property type="evidence" value="ECO:0007669"/>
    <property type="project" value="UniProtKB-UniRule"/>
</dbReference>
<dbReference type="EC" id="4.3.2.10" evidence="12"/>
<evidence type="ECO:0000256" key="13">
    <source>
        <dbReference type="PIRSR" id="PIRSR000495-1"/>
    </source>
</evidence>
<dbReference type="InterPro" id="IPR029062">
    <property type="entry name" value="Class_I_gatase-like"/>
</dbReference>
<feature type="active site" evidence="12 13">
    <location>
        <position position="183"/>
    </location>
</feature>
<sequence length="201" mass="22395">MIGIIDYGMGNLRSVEKAFEVVGYQAFVSEKVEELKEAKALIIPGVGAFYDAMKNLRDKGLEDWIQKEVEKGKPILGICLGMQILFCYGHEVEKTKGLGVIEGDIVKLPEGNKIPHMGWNQLKITRESELLKGVTEGSYVYFVHSYYAKTQENWAVKATTDYGMDVPAVVEKGNIFGLQFHPEKSGEVGLQMLKNFGELIG</sequence>